<reference evidence="2" key="1">
    <citation type="submission" date="2020-09" db="EMBL/GenBank/DDBJ databases">
        <title>New species isolated from human feces.</title>
        <authorList>
            <person name="Kitahara M."/>
            <person name="Shigeno Y."/>
            <person name="Shime M."/>
            <person name="Matsumoto Y."/>
            <person name="Nakamura S."/>
            <person name="Motooka D."/>
            <person name="Fukuoka S."/>
            <person name="Nishikawa H."/>
            <person name="Benno Y."/>
        </authorList>
    </citation>
    <scope>NUCLEOTIDE SEQUENCE</scope>
    <source>
        <strain evidence="2">MM50</strain>
    </source>
</reference>
<dbReference type="Gene3D" id="1.10.10.10">
    <property type="entry name" value="Winged helix-like DNA-binding domain superfamily/Winged helix DNA-binding domain"/>
    <property type="match status" value="1"/>
</dbReference>
<name>A0A810Q4L3_9FIRM</name>
<dbReference type="PANTHER" id="PTHR33169:SF13">
    <property type="entry name" value="PADR-FAMILY TRANSCRIPTIONAL REGULATOR"/>
    <property type="match status" value="1"/>
</dbReference>
<evidence type="ECO:0000259" key="1">
    <source>
        <dbReference type="Pfam" id="PF03551"/>
    </source>
</evidence>
<dbReference type="Proteomes" id="UP000681035">
    <property type="component" value="Chromosome"/>
</dbReference>
<dbReference type="InterPro" id="IPR036390">
    <property type="entry name" value="WH_DNA-bd_sf"/>
</dbReference>
<protein>
    <submittedName>
        <fullName evidence="2">PadR family transcriptional regulator</fullName>
    </submittedName>
</protein>
<proteinExistence type="predicted"/>
<dbReference type="InterPro" id="IPR036388">
    <property type="entry name" value="WH-like_DNA-bd_sf"/>
</dbReference>
<keyword evidence="3" id="KW-1185">Reference proteome</keyword>
<dbReference type="AlphaFoldDB" id="A0A810Q4L3"/>
<dbReference type="InterPro" id="IPR052509">
    <property type="entry name" value="Metal_resp_DNA-bind_regulator"/>
</dbReference>
<sequence>MTGKAGAPLTEAMFYVLMALRRGEVCGTEIAAWTERCTEGRVRLGPGTLYTILGRFLEEGFIQETSVQGRQRNYRLTEKGQRAYRNERLRLRLCLADAEREDAGERL</sequence>
<evidence type="ECO:0000313" key="3">
    <source>
        <dbReference type="Proteomes" id="UP000681035"/>
    </source>
</evidence>
<organism evidence="2 3">
    <name type="scientific">Vescimonas coprocola</name>
    <dbReference type="NCBI Taxonomy" id="2714355"/>
    <lineage>
        <taxon>Bacteria</taxon>
        <taxon>Bacillati</taxon>
        <taxon>Bacillota</taxon>
        <taxon>Clostridia</taxon>
        <taxon>Eubacteriales</taxon>
        <taxon>Oscillospiraceae</taxon>
        <taxon>Vescimonas</taxon>
    </lineage>
</organism>
<dbReference type="Pfam" id="PF03551">
    <property type="entry name" value="PadR"/>
    <property type="match status" value="1"/>
</dbReference>
<gene>
    <name evidence="2" type="ORF">MM50RIKEN_09450</name>
</gene>
<dbReference type="InterPro" id="IPR005149">
    <property type="entry name" value="Tscrpt_reg_PadR_N"/>
</dbReference>
<dbReference type="SUPFAM" id="SSF46785">
    <property type="entry name" value="Winged helix' DNA-binding domain"/>
    <property type="match status" value="1"/>
</dbReference>
<dbReference type="EMBL" id="AP023418">
    <property type="protein sequence ID" value="BCK81182.1"/>
    <property type="molecule type" value="Genomic_DNA"/>
</dbReference>
<feature type="domain" description="Transcription regulator PadR N-terminal" evidence="1">
    <location>
        <begin position="16"/>
        <end position="85"/>
    </location>
</feature>
<dbReference type="RefSeq" id="WP_213541945.1">
    <property type="nucleotide sequence ID" value="NZ_AP023418.1"/>
</dbReference>
<evidence type="ECO:0000313" key="2">
    <source>
        <dbReference type="EMBL" id="BCK81182.1"/>
    </source>
</evidence>
<dbReference type="PANTHER" id="PTHR33169">
    <property type="entry name" value="PADR-FAMILY TRANSCRIPTIONAL REGULATOR"/>
    <property type="match status" value="1"/>
</dbReference>
<dbReference type="KEGG" id="vcop:MM50RIKEN_09450"/>
<accession>A0A810Q4L3</accession>